<sequence length="181" mass="21428">MKEIFKSTSFKKYRVRLADAKDSDAIIDLLANTAKWLQSKGISQWEHLLTGEENEEIIRDISNGVTYIVEEKDKIAATFNFSSKQNDWDVEMWGKLDDKAYYIHRLAINREYQNQNLGRKLLHWIDENIRLTDRCIRLDCVADNPILNHLYQETGFTFKKYVEMDGDRFSAYEKCFKKVDK</sequence>
<dbReference type="SUPFAM" id="SSF55729">
    <property type="entry name" value="Acyl-CoA N-acyltransferases (Nat)"/>
    <property type="match status" value="1"/>
</dbReference>
<gene>
    <name evidence="2" type="ORF">D8M06_14700</name>
</gene>
<organism evidence="2 3">
    <name type="scientific">Oceanobacillus halophilus</name>
    <dbReference type="NCBI Taxonomy" id="930130"/>
    <lineage>
        <taxon>Bacteria</taxon>
        <taxon>Bacillati</taxon>
        <taxon>Bacillota</taxon>
        <taxon>Bacilli</taxon>
        <taxon>Bacillales</taxon>
        <taxon>Bacillaceae</taxon>
        <taxon>Oceanobacillus</taxon>
    </lineage>
</organism>
<dbReference type="PROSITE" id="PS51186">
    <property type="entry name" value="GNAT"/>
    <property type="match status" value="1"/>
</dbReference>
<evidence type="ECO:0000313" key="3">
    <source>
        <dbReference type="Proteomes" id="UP000269301"/>
    </source>
</evidence>
<dbReference type="InterPro" id="IPR016181">
    <property type="entry name" value="Acyl_CoA_acyltransferase"/>
</dbReference>
<dbReference type="CDD" id="cd04301">
    <property type="entry name" value="NAT_SF"/>
    <property type="match status" value="1"/>
</dbReference>
<dbReference type="Gene3D" id="3.40.630.30">
    <property type="match status" value="1"/>
</dbReference>
<accession>A0A494ZW51</accession>
<reference evidence="2 3" key="1">
    <citation type="journal article" date="2016" name="Int. J. Syst. Evol. Microbiol.">
        <title>Oceanobacillus halophilus sp. nov., a novel moderately halophilic bacterium from a hypersaline lake.</title>
        <authorList>
            <person name="Amoozegar M.A."/>
            <person name="Bagheri M."/>
            <person name="Makhdoumi A."/>
            <person name="Nikou M.M."/>
            <person name="Fazeli S.A.S."/>
            <person name="Schumann P."/>
            <person name="Sproer C."/>
            <person name="Sanchez-Porro C."/>
            <person name="Ventosa A."/>
        </authorList>
    </citation>
    <scope>NUCLEOTIDE SEQUENCE [LARGE SCALE GENOMIC DNA]</scope>
    <source>
        <strain evidence="2 3">DSM 23996</strain>
    </source>
</reference>
<comment type="caution">
    <text evidence="2">The sequence shown here is derived from an EMBL/GenBank/DDBJ whole genome shotgun (WGS) entry which is preliminary data.</text>
</comment>
<evidence type="ECO:0000313" key="2">
    <source>
        <dbReference type="EMBL" id="RKQ30876.1"/>
    </source>
</evidence>
<dbReference type="AlphaFoldDB" id="A0A494ZW51"/>
<evidence type="ECO:0000259" key="1">
    <source>
        <dbReference type="PROSITE" id="PS51186"/>
    </source>
</evidence>
<proteinExistence type="predicted"/>
<dbReference type="InterPro" id="IPR000182">
    <property type="entry name" value="GNAT_dom"/>
</dbReference>
<dbReference type="Pfam" id="PF00583">
    <property type="entry name" value="Acetyltransf_1"/>
    <property type="match status" value="1"/>
</dbReference>
<dbReference type="Proteomes" id="UP000269301">
    <property type="component" value="Unassembled WGS sequence"/>
</dbReference>
<dbReference type="RefSeq" id="WP_121205244.1">
    <property type="nucleotide sequence ID" value="NZ_RBZP01000015.1"/>
</dbReference>
<feature type="domain" description="N-acetyltransferase" evidence="1">
    <location>
        <begin position="13"/>
        <end position="178"/>
    </location>
</feature>
<dbReference type="GO" id="GO:0016747">
    <property type="term" value="F:acyltransferase activity, transferring groups other than amino-acyl groups"/>
    <property type="evidence" value="ECO:0007669"/>
    <property type="project" value="InterPro"/>
</dbReference>
<keyword evidence="3" id="KW-1185">Reference proteome</keyword>
<dbReference type="EMBL" id="RBZP01000015">
    <property type="protein sequence ID" value="RKQ30876.1"/>
    <property type="molecule type" value="Genomic_DNA"/>
</dbReference>
<protein>
    <submittedName>
        <fullName evidence="2">GNAT family N-acetyltransferase</fullName>
    </submittedName>
</protein>
<dbReference type="OrthoDB" id="6382410at2"/>
<keyword evidence="2" id="KW-0808">Transferase</keyword>
<name>A0A494ZW51_9BACI</name>